<dbReference type="RefSeq" id="WP_052021209.1">
    <property type="nucleotide sequence ID" value="NZ_AYXG01000104.1"/>
</dbReference>
<dbReference type="InterPro" id="IPR001227">
    <property type="entry name" value="Ac_transferase_dom_sf"/>
</dbReference>
<dbReference type="InterPro" id="IPR016036">
    <property type="entry name" value="Malonyl_transacylase_ACP-bd"/>
</dbReference>
<accession>W7J6C0</accession>
<dbReference type="GO" id="GO:0016740">
    <property type="term" value="F:transferase activity"/>
    <property type="evidence" value="ECO:0007669"/>
    <property type="project" value="InterPro"/>
</dbReference>
<reference evidence="3 4" key="1">
    <citation type="journal article" date="2014" name="Genome Announc.">
        <title>Draft Genome Sequence of the Antitrypanosomally Active Sponge-Associated Bacterium Actinokineospora sp. Strain EG49.</title>
        <authorList>
            <person name="Harjes J."/>
            <person name="Ryu T."/>
            <person name="Abdelmohsen U.R."/>
            <person name="Moitinho-Silva L."/>
            <person name="Horn H."/>
            <person name="Ravasi T."/>
            <person name="Hentschel U."/>
        </authorList>
    </citation>
    <scope>NUCLEOTIDE SEQUENCE [LARGE SCALE GENOMIC DNA]</scope>
    <source>
        <strain evidence="3 4">EG49</strain>
    </source>
</reference>
<dbReference type="PANTHER" id="PTHR43074:SF1">
    <property type="entry name" value="BETA-KETOACYL SYNTHASE FAMILY PROTEIN-RELATED"/>
    <property type="match status" value="1"/>
</dbReference>
<gene>
    <name evidence="3" type="ORF">UO65_3130</name>
</gene>
<dbReference type="Gene3D" id="3.10.129.110">
    <property type="entry name" value="Polyketide synthase dehydratase"/>
    <property type="match status" value="1"/>
</dbReference>
<dbReference type="Pfam" id="PF00698">
    <property type="entry name" value="Acyl_transf_1"/>
    <property type="match status" value="1"/>
</dbReference>
<evidence type="ECO:0000256" key="1">
    <source>
        <dbReference type="SAM" id="MobiDB-lite"/>
    </source>
</evidence>
<dbReference type="SUPFAM" id="SSF54637">
    <property type="entry name" value="Thioesterase/thiol ester dehydrase-isomerase"/>
    <property type="match status" value="1"/>
</dbReference>
<dbReference type="SUPFAM" id="SSF52151">
    <property type="entry name" value="FabD/lysophospholipase-like"/>
    <property type="match status" value="1"/>
</dbReference>
<keyword evidence="4" id="KW-1185">Reference proteome</keyword>
<dbReference type="InterPro" id="IPR029069">
    <property type="entry name" value="HotDog_dom_sf"/>
</dbReference>
<dbReference type="Proteomes" id="UP000019277">
    <property type="component" value="Unassembled WGS sequence"/>
</dbReference>
<feature type="domain" description="Malonyl-CoA:ACP transacylase (MAT)" evidence="2">
    <location>
        <begin position="86"/>
        <end position="354"/>
    </location>
</feature>
<proteinExistence type="predicted"/>
<dbReference type="Gene3D" id="3.40.366.10">
    <property type="entry name" value="Malonyl-Coenzyme A Acyl Carrier Protein, domain 2"/>
    <property type="match status" value="1"/>
</dbReference>
<dbReference type="PANTHER" id="PTHR43074">
    <property type="entry name" value="OMEGA-3 POLYUNSATURATED FATTY ACID SYNTHASE PFAB-RELATED"/>
    <property type="match status" value="1"/>
</dbReference>
<evidence type="ECO:0000313" key="4">
    <source>
        <dbReference type="Proteomes" id="UP000019277"/>
    </source>
</evidence>
<evidence type="ECO:0000313" key="3">
    <source>
        <dbReference type="EMBL" id="EWC61609.1"/>
    </source>
</evidence>
<protein>
    <submittedName>
        <fullName evidence="3">Modular polyketide synthase</fullName>
    </submittedName>
</protein>
<feature type="region of interest" description="Disordered" evidence="1">
    <location>
        <begin position="419"/>
        <end position="463"/>
    </location>
</feature>
<comment type="caution">
    <text evidence="3">The sequence shown here is derived from an EMBL/GenBank/DDBJ whole genome shotgun (WGS) entry which is preliminary data.</text>
</comment>
<dbReference type="InterPro" id="IPR052568">
    <property type="entry name" value="PKS-FAS_Synthase"/>
</dbReference>
<dbReference type="eggNOG" id="COG3321">
    <property type="taxonomic scope" value="Bacteria"/>
</dbReference>
<dbReference type="InterPro" id="IPR016035">
    <property type="entry name" value="Acyl_Trfase/lysoPLipase"/>
</dbReference>
<feature type="region of interest" description="Disordered" evidence="1">
    <location>
        <begin position="978"/>
        <end position="1006"/>
    </location>
</feature>
<dbReference type="EMBL" id="AYXG01000104">
    <property type="protein sequence ID" value="EWC61609.1"/>
    <property type="molecule type" value="Genomic_DNA"/>
</dbReference>
<organism evidence="3 4">
    <name type="scientific">Actinokineospora spheciospongiae</name>
    <dbReference type="NCBI Taxonomy" id="909613"/>
    <lineage>
        <taxon>Bacteria</taxon>
        <taxon>Bacillati</taxon>
        <taxon>Actinomycetota</taxon>
        <taxon>Actinomycetes</taxon>
        <taxon>Pseudonocardiales</taxon>
        <taxon>Pseudonocardiaceae</taxon>
        <taxon>Actinokineospora</taxon>
    </lineage>
</organism>
<dbReference type="PATRIC" id="fig|909613.9.peg.3132"/>
<dbReference type="InterPro" id="IPR014043">
    <property type="entry name" value="Acyl_transferase_dom"/>
</dbReference>
<dbReference type="SMART" id="SM00827">
    <property type="entry name" value="PKS_AT"/>
    <property type="match status" value="1"/>
</dbReference>
<name>W7J6C0_9PSEU</name>
<evidence type="ECO:0000259" key="2">
    <source>
        <dbReference type="SMART" id="SM00827"/>
    </source>
</evidence>
<dbReference type="InterPro" id="IPR042104">
    <property type="entry name" value="PKS_dehydratase_sf"/>
</dbReference>
<dbReference type="OrthoDB" id="9778690at2"/>
<dbReference type="STRING" id="909613.UO65_3130"/>
<dbReference type="SUPFAM" id="SSF55048">
    <property type="entry name" value="Probable ACP-binding domain of malonyl-CoA ACP transacylase"/>
    <property type="match status" value="1"/>
</dbReference>
<dbReference type="AlphaFoldDB" id="W7J6C0"/>
<sequence>MSTEHLLLAAPTPAALVELLDRPGVELRASRPTSAPGPRLGLLDPTDERLALARKVVAKGREWRARKDIWFSPAPLLPGGAGIAFLYPGLEAEFDPSVDDVADWLGVPRPDLSTDTLGRHGASVVAVGRLLDAALRRLGITPAAVAGHSVGEWTAMICGGLFSGADFDAMLTRTDLDALRVPGVEFAVLGCPADRAAEAVDGVAGVVVSHENSTNQTVVCGPAEAIAGVVEDLRARSVICQVMPFRSGFHTPMLAPYLAPFRESGVPSLRVHPAHVPVWSATTARPFPADPGATRELCVRHLLEPVRFRDLVLDLHAEGIRAFVQAGPGQLGSLVDDTLREHDHLTVAANAARSTGMRQLRRTALALWVEGAAPDFAALDQAPTRIESAQRPAAQTSTGTAATSAGTAALATSTIPASATTTTTPASASATPASATTTTTAASATPAAAPASTGTPASAASAALPTAPGAGFAAPGGRSAPAAAPPVPAVAGVSALADLRALADRYPAFAELDALVRETADSITAVLAAAHSTAAPRSTAPHAAAPTAHPAAAVPEPVLETSLTVSTRDMPYLLDHCFAHQRPGWTDETDRRPVMPATTVLWHMVRAAEAAAPGRVVTGVEGLRLHQWLVAAPAHTLTITVRPMGTDRLQVRVGQYADALVLLGDEYAPGPLPWEPAPDERPPALTAARLYDERWLFHGPAYQGITRTVGMSETSARAELTAPAAPGALLDNAGQLIGQWLVECHPRRWIAFPVSVRRIRFHAPEPVAGSTVDCALRLVSVDDREATVDLRLSAGGRTVVDIEGWVDHRFDSDPDISAVHRFPETSTLSRRHDGGWWRADERWASLASREFYLRKYLGAAERAEYERCPPRERREWLLGRIVLKDAVRGRLWDTGFGPLFPAEVEIATGADGGLVARGRQGLELPALDLAVATCRELGVAVVADPGTRPVVAVVEVTGDPATAEAAALARAGRGTATTEIVGSPPGLPDRRYAVAHTARPNPREQQ</sequence>